<name>A0A0B5QU72_CLOBE</name>
<dbReference type="GO" id="GO:0009245">
    <property type="term" value="P:lipid A biosynthetic process"/>
    <property type="evidence" value="ECO:0007669"/>
    <property type="project" value="UniProtKB-KW"/>
</dbReference>
<dbReference type="KEGG" id="cbei:LF65_05247"/>
<keyword evidence="1" id="KW-0444">Lipid biosynthesis</keyword>
<dbReference type="GO" id="GO:0016410">
    <property type="term" value="F:N-acyltransferase activity"/>
    <property type="evidence" value="ECO:0007669"/>
    <property type="project" value="InterPro"/>
</dbReference>
<dbReference type="Proteomes" id="UP000031866">
    <property type="component" value="Chromosome"/>
</dbReference>
<dbReference type="InterPro" id="IPR011004">
    <property type="entry name" value="Trimer_LpxA-like_sf"/>
</dbReference>
<evidence type="ECO:0000256" key="3">
    <source>
        <dbReference type="ARBA" id="ARBA00022679"/>
    </source>
</evidence>
<evidence type="ECO:0000256" key="4">
    <source>
        <dbReference type="ARBA" id="ARBA00023098"/>
    </source>
</evidence>
<keyword evidence="3 6" id="KW-0808">Transferase</keyword>
<protein>
    <submittedName>
        <fullName evidence="6">UDP-3-O-(3-hydroxymyristoyl)glucosamine N-acyltransferase</fullName>
    </submittedName>
</protein>
<keyword evidence="2" id="KW-0441">Lipid A biosynthesis</keyword>
<evidence type="ECO:0000256" key="5">
    <source>
        <dbReference type="ARBA" id="ARBA00023315"/>
    </source>
</evidence>
<dbReference type="Pfam" id="PF00132">
    <property type="entry name" value="Hexapep"/>
    <property type="match status" value="2"/>
</dbReference>
<evidence type="ECO:0000313" key="7">
    <source>
        <dbReference type="Proteomes" id="UP000031866"/>
    </source>
</evidence>
<evidence type="ECO:0000256" key="2">
    <source>
        <dbReference type="ARBA" id="ARBA00022556"/>
    </source>
</evidence>
<sequence length="296" mass="32751">MKLSELVNKIENISIYNDGEFDNLDYSNSKTKSRILTFINDEKYIHTLSESVTCIICDAKIAKILPNKYGICLSENPRLSFYLIHNCLCRDLNLYNKEEFETIIGDNCIIRDRKGISRKNVIIGDNVTIEENVIIRENVKILDNSVIRSGVILGGEGFQFNKEGKNFFIEHCGGVEIGRNVEVQYNTCIDKAMFPWDNTVIGEETKIDNLVHVGHGAKIGKRCLIAANALIGGSSIIGNDCWIGVSVTISNGLIVGNNVSIKIGAVVTTNIADGSAVSGNFAIEHSKFIKFIKSIR</sequence>
<dbReference type="PANTHER" id="PTHR43378:SF2">
    <property type="entry name" value="UDP-3-O-ACYLGLUCOSAMINE N-ACYLTRANSFERASE 1, MITOCHONDRIAL-RELATED"/>
    <property type="match status" value="1"/>
</dbReference>
<dbReference type="RefSeq" id="WP_041900253.1">
    <property type="nucleotide sequence ID" value="NZ_CP010086.2"/>
</dbReference>
<dbReference type="InterPro" id="IPR001451">
    <property type="entry name" value="Hexapep"/>
</dbReference>
<keyword evidence="4" id="KW-0443">Lipid metabolism</keyword>
<dbReference type="EMBL" id="CP010086">
    <property type="protein sequence ID" value="AJH01772.1"/>
    <property type="molecule type" value="Genomic_DNA"/>
</dbReference>
<dbReference type="InterPro" id="IPR007691">
    <property type="entry name" value="LpxD"/>
</dbReference>
<accession>A0A0B5QU72</accession>
<gene>
    <name evidence="6" type="ORF">LF65_05247</name>
</gene>
<keyword evidence="5 6" id="KW-0012">Acyltransferase</keyword>
<proteinExistence type="predicted"/>
<dbReference type="CDD" id="cd03352">
    <property type="entry name" value="LbH_LpxD"/>
    <property type="match status" value="1"/>
</dbReference>
<dbReference type="PANTHER" id="PTHR43378">
    <property type="entry name" value="UDP-3-O-ACYLGLUCOSAMINE N-ACYLTRANSFERASE"/>
    <property type="match status" value="1"/>
</dbReference>
<dbReference type="GO" id="GO:0016020">
    <property type="term" value="C:membrane"/>
    <property type="evidence" value="ECO:0007669"/>
    <property type="project" value="GOC"/>
</dbReference>
<organism evidence="6 7">
    <name type="scientific">Clostridium beijerinckii</name>
    <name type="common">Clostridium MP</name>
    <dbReference type="NCBI Taxonomy" id="1520"/>
    <lineage>
        <taxon>Bacteria</taxon>
        <taxon>Bacillati</taxon>
        <taxon>Bacillota</taxon>
        <taxon>Clostridia</taxon>
        <taxon>Eubacteriales</taxon>
        <taxon>Clostridiaceae</taxon>
        <taxon>Clostridium</taxon>
    </lineage>
</organism>
<evidence type="ECO:0000313" key="6">
    <source>
        <dbReference type="EMBL" id="AJH01772.1"/>
    </source>
</evidence>
<dbReference type="AlphaFoldDB" id="A0A0B5QU72"/>
<evidence type="ECO:0000256" key="1">
    <source>
        <dbReference type="ARBA" id="ARBA00022516"/>
    </source>
</evidence>
<dbReference type="STRING" id="1520.LF65_05247"/>
<dbReference type="OrthoDB" id="9784739at2"/>
<dbReference type="Gene3D" id="2.160.10.10">
    <property type="entry name" value="Hexapeptide repeat proteins"/>
    <property type="match status" value="1"/>
</dbReference>
<dbReference type="SUPFAM" id="SSF51161">
    <property type="entry name" value="Trimeric LpxA-like enzymes"/>
    <property type="match status" value="1"/>
</dbReference>
<reference evidence="7" key="1">
    <citation type="submission" date="2014-12" db="EMBL/GenBank/DDBJ databases">
        <title>Genome sequence of Clostridium beijerinckii strain 59B.</title>
        <authorList>
            <person name="Little G.T."/>
            <person name="Minton N.P."/>
        </authorList>
    </citation>
    <scope>NUCLEOTIDE SEQUENCE [LARGE SCALE GENOMIC DNA]</scope>
    <source>
        <strain evidence="7">59B</strain>
    </source>
</reference>